<keyword evidence="3" id="KW-1185">Reference proteome</keyword>
<feature type="region of interest" description="Disordered" evidence="1">
    <location>
        <begin position="45"/>
        <end position="83"/>
    </location>
</feature>
<proteinExistence type="predicted"/>
<organism evidence="2 3">
    <name type="scientific">Streptomyces clavuligerus</name>
    <dbReference type="NCBI Taxonomy" id="1901"/>
    <lineage>
        <taxon>Bacteria</taxon>
        <taxon>Bacillati</taxon>
        <taxon>Actinomycetota</taxon>
        <taxon>Actinomycetes</taxon>
        <taxon>Kitasatosporales</taxon>
        <taxon>Streptomycetaceae</taxon>
        <taxon>Streptomyces</taxon>
    </lineage>
</organism>
<dbReference type="Proteomes" id="UP000002357">
    <property type="component" value="Chromosome"/>
</dbReference>
<dbReference type="OrthoDB" id="4329518at2"/>
<dbReference type="EMBL" id="CM000913">
    <property type="protein sequence ID" value="EFG06502.1"/>
    <property type="molecule type" value="Genomic_DNA"/>
</dbReference>
<evidence type="ECO:0000256" key="1">
    <source>
        <dbReference type="SAM" id="MobiDB-lite"/>
    </source>
</evidence>
<feature type="compositionally biased region" description="Pro residues" evidence="1">
    <location>
        <begin position="74"/>
        <end position="83"/>
    </location>
</feature>
<name>E2Q0V9_STRCL</name>
<reference evidence="2 3" key="1">
    <citation type="journal article" date="2010" name="Genome Biol. Evol.">
        <title>The sequence of a 1.8-mb bacterial linear plasmid reveals a rich evolutionary reservoir of secondary metabolic pathways.</title>
        <authorList>
            <person name="Medema M.H."/>
            <person name="Trefzer A."/>
            <person name="Kovalchuk A."/>
            <person name="van den Berg M."/>
            <person name="Mueller U."/>
            <person name="Heijne W."/>
            <person name="Wu L."/>
            <person name="Alam M.T."/>
            <person name="Ronning C.M."/>
            <person name="Nierman W.C."/>
            <person name="Bovenberg R.A.L."/>
            <person name="Breitling R."/>
            <person name="Takano E."/>
        </authorList>
    </citation>
    <scope>NUCLEOTIDE SEQUENCE [LARGE SCALE GENOMIC DNA]</scope>
    <source>
        <strain evidence="3">ATCC 27064 / DSM 738 / JCM 4710 / NBRC 13307 / NCIMB 12785 / NRRL 3585 / VKM Ac-602</strain>
    </source>
</reference>
<dbReference type="eggNOG" id="ENOG5030M3B">
    <property type="taxonomic scope" value="Bacteria"/>
</dbReference>
<sequence length="83" mass="8801">MTWDDIALVILAGFGCLTLLLTQVSEILSRVPQLIRAGRQVRQEWRGAAGNGSPDSSVDEGEQESRAIGRAPAGEPPPRSGTS</sequence>
<evidence type="ECO:0000313" key="2">
    <source>
        <dbReference type="EMBL" id="EFG06502.1"/>
    </source>
</evidence>
<dbReference type="AlphaFoldDB" id="E2Q0V9"/>
<dbReference type="KEGG" id="sclf:BB341_21025"/>
<evidence type="ECO:0000313" key="3">
    <source>
        <dbReference type="Proteomes" id="UP000002357"/>
    </source>
</evidence>
<gene>
    <name evidence="2" type="ORF">SCLAV_1423</name>
</gene>
<accession>E2Q0V9</accession>
<dbReference type="STRING" id="1901.BB341_21025"/>
<protein>
    <submittedName>
        <fullName evidence="2">Uncharacterized protein</fullName>
    </submittedName>
</protein>